<dbReference type="Pfam" id="PF11832">
    <property type="entry name" value="DUF3352"/>
    <property type="match status" value="1"/>
</dbReference>
<protein>
    <submittedName>
        <fullName evidence="1">Ribonuclease HII</fullName>
    </submittedName>
</protein>
<dbReference type="AlphaFoldDB" id="A0A5C6ZK62"/>
<dbReference type="PROSITE" id="PS51257">
    <property type="entry name" value="PROKAR_LIPOPROTEIN"/>
    <property type="match status" value="1"/>
</dbReference>
<dbReference type="Proteomes" id="UP000321578">
    <property type="component" value="Unassembled WGS sequence"/>
</dbReference>
<dbReference type="InterPro" id="IPR021787">
    <property type="entry name" value="DUF3352"/>
</dbReference>
<reference evidence="1 2" key="1">
    <citation type="submission" date="2019-08" db="EMBL/GenBank/DDBJ databases">
        <title>Genomes of Subsaximicrobium wynnwilliamsii strains.</title>
        <authorList>
            <person name="Bowman J.P."/>
        </authorList>
    </citation>
    <scope>NUCLEOTIDE SEQUENCE [LARGE SCALE GENOMIC DNA]</scope>
    <source>
        <strain evidence="1 2">2-80-2</strain>
    </source>
</reference>
<gene>
    <name evidence="1" type="ORF">ESY86_01735</name>
</gene>
<evidence type="ECO:0000313" key="2">
    <source>
        <dbReference type="Proteomes" id="UP000321578"/>
    </source>
</evidence>
<dbReference type="SUPFAM" id="SSF69322">
    <property type="entry name" value="Tricorn protease domain 2"/>
    <property type="match status" value="1"/>
</dbReference>
<dbReference type="OrthoDB" id="1093345at2"/>
<accession>A0A5C6ZK62</accession>
<name>A0A5C6ZK62_9FLAO</name>
<dbReference type="EMBL" id="VORO01000002">
    <property type="protein sequence ID" value="TXD90711.1"/>
    <property type="molecule type" value="Genomic_DNA"/>
</dbReference>
<evidence type="ECO:0000313" key="1">
    <source>
        <dbReference type="EMBL" id="TXD90711.1"/>
    </source>
</evidence>
<keyword evidence="2" id="KW-1185">Reference proteome</keyword>
<comment type="caution">
    <text evidence="1">The sequence shown here is derived from an EMBL/GenBank/DDBJ whole genome shotgun (WGS) entry which is preliminary data.</text>
</comment>
<proteinExistence type="predicted"/>
<sequence>MRTYWLPLLCLLLLFSCKDDRSSNATLLSKIPENAEIVLKANNLDGFKSVIQNNQLLKELKTLATFQDLEQQLKPLEYINTANPVYIALAKDDNDSLEISVITKYDPQIIQFDSVPNIMVERFESKDESVQKISLNNTIYYSAYKDSILFLSNRLYLVEQSFDTKPIASELQRIYETSNSEKSVSVLINHKRFVQNLFISTNAHFNAQQFTNYSLLDADISQNDIIINGITTARDSSKSLINIFKGSIPQEHLMPTVLPSSTQGFSSFTTDQIKKLKTNLQLFKNTDSIVEMDRLFDNVIEFGQAEIENTSVFLMRSIDPSITIEELASQDVSSSYRTVDIYSHNAPEALFSTFSPLVPNLRTSYFINLDDFFIFAESSATLENIIADYQNGNILAEDEPYKDMMKHLSDESSLLFYGNSKKLQAILEENIAGATDLNLDAYKTAAIQYIYDSDFAHVNAILETHKSRGASKSVSETVNVTIDANLSAAPQLAKNHTNNQMDVAIQDINNNLYLISNTGKVFWKKQLSGKILGKIEQIDMYKNGRLQLAFATANRVYVLDRDGKDVAPFPLKFNDEITQPLSVFDYDNKRNYRLVVTQNKALLMYDQLGQAVTGFNFSPANNSISSQPKHFRVGRKDYIVFTEGDHLEILDRVGKPRIKVKEKISFSGNEVYLYNDHFTTTNTSGELLEVNQNGRVKHENLNLNANHKIATTSKTLAAISDNNLTIKSKTIALDFGNYTEPSIFYIDDKIYVSITDLQAKKVYLFDSQAKPTANFPIYGNSKIELANMDGDSNLEVLTKGSDNSVIIYKIN</sequence>
<organism evidence="1 2">
    <name type="scientific">Subsaximicrobium wynnwilliamsii</name>
    <dbReference type="NCBI Taxonomy" id="291179"/>
    <lineage>
        <taxon>Bacteria</taxon>
        <taxon>Pseudomonadati</taxon>
        <taxon>Bacteroidota</taxon>
        <taxon>Flavobacteriia</taxon>
        <taxon>Flavobacteriales</taxon>
        <taxon>Flavobacteriaceae</taxon>
        <taxon>Subsaximicrobium</taxon>
    </lineage>
</organism>
<dbReference type="RefSeq" id="WP_147084814.1">
    <property type="nucleotide sequence ID" value="NZ_VORM01000001.1"/>
</dbReference>